<evidence type="ECO:0000256" key="5">
    <source>
        <dbReference type="ARBA" id="ARBA00007417"/>
    </source>
</evidence>
<feature type="binding site" evidence="15">
    <location>
        <position position="208"/>
    </location>
    <ligand>
        <name>substrate</name>
    </ligand>
</feature>
<reference evidence="18 19" key="1">
    <citation type="journal article" date="2014" name="PLoS Genet.">
        <title>Hidden diversity in honey bee gut symbionts detected by single-cell genomics.</title>
        <authorList>
            <person name="Engel P."/>
            <person name="Stepanauskas R."/>
            <person name="Moran N."/>
        </authorList>
    </citation>
    <scope>NUCLEOTIDE SEQUENCE [LARGE SCALE GENOMIC DNA]</scope>
    <source>
        <strain evidence="18 19">SCGC AB-598-J21</strain>
    </source>
</reference>
<comment type="similarity">
    <text evidence="5 13">In the C-terminal section; belongs to the HTP reductase family.</text>
</comment>
<keyword evidence="10 13" id="KW-0521">NADP</keyword>
<keyword evidence="11 13" id="KW-0560">Oxidoreductase</keyword>
<sequence length="391" mass="42624">MSFSELDAKFMQTALELAWQGRFSTSPNPRVGCVITHGEQIVGQGFHVCAGQPHAEIHALHQAGYLAKAATAYVTLEPCSHTGRTGPCAQALIDAHIKRVVVAMSDPNPLVKGNGLHMLQKAGIQVDSGLFAQQARELNSGFLSRQERNKPYIRLKIAASLDSKTALSNGLSQWITGEAARDDVQTLRAESCAILTGVNTILADDPLLNVRRFSTLRQPLRIILDSPLRLTPEYQVIQDIKSPTLIITTVTDSAKKAIFASYPHVSILTVPANLRGQIDLQKLWAILAKRDIGSILVEAGSILNSALLTADAVDEIIYYQAPKILGANARNAIEISENPNALTEQKWQTVDVKVLGQDCRWLLRHRESAEWLAGKAASEAKLAAYQINSSE</sequence>
<dbReference type="InterPro" id="IPR011549">
    <property type="entry name" value="RibD_C"/>
</dbReference>
<comment type="similarity">
    <text evidence="4 13">In the N-terminal section; belongs to the cytidine and deoxycytidylate deaminase family.</text>
</comment>
<feature type="binding site" evidence="15">
    <location>
        <position position="174"/>
    </location>
    <ligand>
        <name>NADP(+)</name>
        <dbReference type="ChEBI" id="CHEBI:58349"/>
    </ligand>
</feature>
<dbReference type="Gene3D" id="3.40.140.10">
    <property type="entry name" value="Cytidine Deaminase, domain 2"/>
    <property type="match status" value="1"/>
</dbReference>
<feature type="binding site" evidence="15">
    <location>
        <position position="200"/>
    </location>
    <ligand>
        <name>NADP(+)</name>
        <dbReference type="ChEBI" id="CHEBI:58349"/>
    </ligand>
</feature>
<dbReference type="Proteomes" id="UP000027644">
    <property type="component" value="Unassembled WGS sequence"/>
</dbReference>
<dbReference type="SUPFAM" id="SSF53597">
    <property type="entry name" value="Dihydrofolate reductase-like"/>
    <property type="match status" value="1"/>
</dbReference>
<evidence type="ECO:0000256" key="14">
    <source>
        <dbReference type="PIRSR" id="PIRSR006769-1"/>
    </source>
</evidence>
<comment type="catalytic activity">
    <reaction evidence="13">
        <text>5-amino-6-(5-phospho-D-ribitylamino)uracil + NADP(+) = 5-amino-6-(5-phospho-D-ribosylamino)uracil + NADPH + H(+)</text>
        <dbReference type="Rhea" id="RHEA:17845"/>
        <dbReference type="ChEBI" id="CHEBI:15378"/>
        <dbReference type="ChEBI" id="CHEBI:57783"/>
        <dbReference type="ChEBI" id="CHEBI:58349"/>
        <dbReference type="ChEBI" id="CHEBI:58421"/>
        <dbReference type="ChEBI" id="CHEBI:58453"/>
        <dbReference type="EC" id="1.1.1.193"/>
    </reaction>
</comment>
<dbReference type="SUPFAM" id="SSF53927">
    <property type="entry name" value="Cytidine deaminase-like"/>
    <property type="match status" value="1"/>
</dbReference>
<dbReference type="PROSITE" id="PS00903">
    <property type="entry name" value="CYT_DCMP_DEAMINASES_1"/>
    <property type="match status" value="1"/>
</dbReference>
<evidence type="ECO:0000256" key="11">
    <source>
        <dbReference type="ARBA" id="ARBA00023002"/>
    </source>
</evidence>
<keyword evidence="6 13" id="KW-0686">Riboflavin biosynthesis</keyword>
<feature type="binding site" evidence="15">
    <location>
        <position position="172"/>
    </location>
    <ligand>
        <name>substrate</name>
    </ligand>
</feature>
<feature type="binding site" evidence="15">
    <location>
        <position position="188"/>
    </location>
    <ligand>
        <name>substrate</name>
    </ligand>
</feature>
<dbReference type="PIRSF" id="PIRSF006769">
    <property type="entry name" value="RibD"/>
    <property type="match status" value="1"/>
</dbReference>
<keyword evidence="12" id="KW-0511">Multifunctional enzyme</keyword>
<feature type="binding site" evidence="15">
    <location>
        <position position="298"/>
    </location>
    <ligand>
        <name>substrate</name>
    </ligand>
</feature>
<comment type="caution">
    <text evidence="18">The sequence shown here is derived from an EMBL/GenBank/DDBJ whole genome shotgun (WGS) entry which is preliminary data.</text>
</comment>
<dbReference type="EC" id="3.5.4.26" evidence="13"/>
<evidence type="ECO:0000256" key="10">
    <source>
        <dbReference type="ARBA" id="ARBA00022857"/>
    </source>
</evidence>
<feature type="binding site" evidence="15">
    <location>
        <position position="158"/>
    </location>
    <ligand>
        <name>NADP(+)</name>
        <dbReference type="ChEBI" id="CHEBI:58349"/>
    </ligand>
</feature>
<evidence type="ECO:0000256" key="6">
    <source>
        <dbReference type="ARBA" id="ARBA00022619"/>
    </source>
</evidence>
<name>A0A074VCD5_9NEIS</name>
<evidence type="ECO:0000313" key="19">
    <source>
        <dbReference type="Proteomes" id="UP000027644"/>
    </source>
</evidence>
<evidence type="ECO:0000256" key="1">
    <source>
        <dbReference type="ARBA" id="ARBA00002151"/>
    </source>
</evidence>
<feature type="binding site" evidence="15">
    <location>
        <position position="211"/>
    </location>
    <ligand>
        <name>substrate</name>
    </ligand>
</feature>
<dbReference type="GO" id="GO:0008703">
    <property type="term" value="F:5-amino-6-(5-phosphoribosylamino)uracil reductase activity"/>
    <property type="evidence" value="ECO:0007669"/>
    <property type="project" value="UniProtKB-EC"/>
</dbReference>
<evidence type="ECO:0000256" key="9">
    <source>
        <dbReference type="ARBA" id="ARBA00022833"/>
    </source>
</evidence>
<feature type="binding site" evidence="16">
    <location>
        <position position="54"/>
    </location>
    <ligand>
        <name>Zn(2+)</name>
        <dbReference type="ChEBI" id="CHEBI:29105"/>
        <note>catalytic</note>
    </ligand>
</feature>
<dbReference type="Gene3D" id="3.40.430.10">
    <property type="entry name" value="Dihydrofolate Reductase, subunit A"/>
    <property type="match status" value="1"/>
</dbReference>
<evidence type="ECO:0000256" key="15">
    <source>
        <dbReference type="PIRSR" id="PIRSR006769-2"/>
    </source>
</evidence>
<dbReference type="EMBL" id="AVQL01000454">
    <property type="protein sequence ID" value="KEQ00135.1"/>
    <property type="molecule type" value="Genomic_DNA"/>
</dbReference>
<dbReference type="FunFam" id="3.40.140.10:FF:000025">
    <property type="entry name" value="Riboflavin biosynthesis protein RibD"/>
    <property type="match status" value="1"/>
</dbReference>
<protein>
    <recommendedName>
        <fullName evidence="13">Riboflavin biosynthesis protein RibD</fullName>
    </recommendedName>
    <domain>
        <recommendedName>
            <fullName evidence="13">Diaminohydroxyphosphoribosylaminopyrimidine deaminase</fullName>
            <shortName evidence="13">DRAP deaminase</shortName>
            <ecNumber evidence="13">3.5.4.26</ecNumber>
        </recommendedName>
        <alternativeName>
            <fullName evidence="13">Riboflavin-specific deaminase</fullName>
        </alternativeName>
    </domain>
    <domain>
        <recommendedName>
            <fullName evidence="13">5-amino-6-(5-phosphoribosylamino)uracil reductase</fullName>
            <ecNumber evidence="13">1.1.1.193</ecNumber>
        </recommendedName>
        <alternativeName>
            <fullName evidence="13">HTP reductase</fullName>
        </alternativeName>
    </domain>
</protein>
<comment type="pathway">
    <text evidence="3 13">Cofactor biosynthesis; riboflavin biosynthesis; 5-amino-6-(D-ribitylamino)uracil from GTP: step 3/4.</text>
</comment>
<dbReference type="PANTHER" id="PTHR38011:SF7">
    <property type="entry name" value="2,5-DIAMINO-6-RIBOSYLAMINO-4(3H)-PYRIMIDINONE 5'-PHOSPHATE REDUCTASE"/>
    <property type="match status" value="1"/>
</dbReference>
<dbReference type="InterPro" id="IPR002734">
    <property type="entry name" value="RibDG_C"/>
</dbReference>
<dbReference type="InterPro" id="IPR016193">
    <property type="entry name" value="Cytidine_deaminase-like"/>
</dbReference>
<evidence type="ECO:0000256" key="13">
    <source>
        <dbReference type="PIRNR" id="PIRNR006769"/>
    </source>
</evidence>
<dbReference type="CDD" id="cd01284">
    <property type="entry name" value="Riboflavin_deaminase-reductase"/>
    <property type="match status" value="1"/>
</dbReference>
<feature type="binding site" evidence="15">
    <location>
        <begin position="300"/>
        <end position="306"/>
    </location>
    <ligand>
        <name>NADP(+)</name>
        <dbReference type="ChEBI" id="CHEBI:58349"/>
    </ligand>
</feature>
<dbReference type="InterPro" id="IPR016192">
    <property type="entry name" value="APOBEC/CMP_deaminase_Zn-bd"/>
</dbReference>
<keyword evidence="9 13" id="KW-0862">Zinc</keyword>
<evidence type="ECO:0000256" key="16">
    <source>
        <dbReference type="PIRSR" id="PIRSR006769-3"/>
    </source>
</evidence>
<feature type="binding site" evidence="16">
    <location>
        <position position="79"/>
    </location>
    <ligand>
        <name>Zn(2+)</name>
        <dbReference type="ChEBI" id="CHEBI:29105"/>
        <note>catalytic</note>
    </ligand>
</feature>
<evidence type="ECO:0000256" key="7">
    <source>
        <dbReference type="ARBA" id="ARBA00022723"/>
    </source>
</evidence>
<evidence type="ECO:0000256" key="2">
    <source>
        <dbReference type="ARBA" id="ARBA00004882"/>
    </source>
</evidence>
<dbReference type="PANTHER" id="PTHR38011">
    <property type="entry name" value="DIHYDROFOLATE REDUCTASE FAMILY PROTEIN (AFU_ORTHOLOGUE AFUA_8G06820)"/>
    <property type="match status" value="1"/>
</dbReference>
<dbReference type="AlphaFoldDB" id="A0A074VCD5"/>
<evidence type="ECO:0000259" key="17">
    <source>
        <dbReference type="PROSITE" id="PS51747"/>
    </source>
</evidence>
<feature type="active site" description="Proton donor" evidence="14">
    <location>
        <position position="56"/>
    </location>
</feature>
<feature type="binding site" evidence="15">
    <location>
        <position position="226"/>
    </location>
    <ligand>
        <name>NADP(+)</name>
        <dbReference type="ChEBI" id="CHEBI:58349"/>
    </ligand>
</feature>
<dbReference type="Pfam" id="PF00383">
    <property type="entry name" value="dCMP_cyt_deam_1"/>
    <property type="match status" value="1"/>
</dbReference>
<dbReference type="InterPro" id="IPR050765">
    <property type="entry name" value="Riboflavin_Biosynth_HTPR"/>
</dbReference>
<evidence type="ECO:0000256" key="12">
    <source>
        <dbReference type="ARBA" id="ARBA00023268"/>
    </source>
</evidence>
<evidence type="ECO:0000313" key="18">
    <source>
        <dbReference type="EMBL" id="KEQ00135.1"/>
    </source>
</evidence>
<feature type="binding site" evidence="15">
    <location>
        <position position="204"/>
    </location>
    <ligand>
        <name>NADP(+)</name>
        <dbReference type="ChEBI" id="CHEBI:58349"/>
    </ligand>
</feature>
<feature type="domain" description="CMP/dCMP-type deaminase" evidence="17">
    <location>
        <begin position="5"/>
        <end position="127"/>
    </location>
</feature>
<accession>A0A074VCD5</accession>
<dbReference type="NCBIfam" id="TIGR00227">
    <property type="entry name" value="ribD_Cterm"/>
    <property type="match status" value="1"/>
</dbReference>
<comment type="cofactor">
    <cofactor evidence="13 16">
        <name>Zn(2+)</name>
        <dbReference type="ChEBI" id="CHEBI:29105"/>
    </cofactor>
    <text evidence="13 16">Binds 1 zinc ion.</text>
</comment>
<comment type="function">
    <text evidence="1 13">Converts 2,5-diamino-6-(ribosylamino)-4(3h)-pyrimidinone 5'-phosphate into 5-amino-6-(ribosylamino)-2,4(1h,3h)-pyrimidinedione 5'-phosphate.</text>
</comment>
<keyword evidence="8 13" id="KW-0378">Hydrolase</keyword>
<dbReference type="InterPro" id="IPR004794">
    <property type="entry name" value="Eubact_RibD"/>
</dbReference>
<dbReference type="Pfam" id="PF01872">
    <property type="entry name" value="RibD_C"/>
    <property type="match status" value="1"/>
</dbReference>
<comment type="catalytic activity">
    <reaction evidence="13">
        <text>2,5-diamino-6-hydroxy-4-(5-phosphoribosylamino)-pyrimidine + H2O + H(+) = 5-amino-6-(5-phospho-D-ribosylamino)uracil + NH4(+)</text>
        <dbReference type="Rhea" id="RHEA:21868"/>
        <dbReference type="ChEBI" id="CHEBI:15377"/>
        <dbReference type="ChEBI" id="CHEBI:15378"/>
        <dbReference type="ChEBI" id="CHEBI:28938"/>
        <dbReference type="ChEBI" id="CHEBI:58453"/>
        <dbReference type="ChEBI" id="CHEBI:58614"/>
        <dbReference type="EC" id="3.5.4.26"/>
    </reaction>
</comment>
<evidence type="ECO:0000256" key="3">
    <source>
        <dbReference type="ARBA" id="ARBA00004910"/>
    </source>
</evidence>
<feature type="binding site" evidence="16">
    <location>
        <position position="88"/>
    </location>
    <ligand>
        <name>Zn(2+)</name>
        <dbReference type="ChEBI" id="CHEBI:29105"/>
        <note>catalytic</note>
    </ligand>
</feature>
<dbReference type="InterPro" id="IPR002125">
    <property type="entry name" value="CMP_dCMP_dom"/>
</dbReference>
<dbReference type="GO" id="GO:0008835">
    <property type="term" value="F:diaminohydroxyphosphoribosylaminopyrimidine deaminase activity"/>
    <property type="evidence" value="ECO:0007669"/>
    <property type="project" value="UniProtKB-EC"/>
</dbReference>
<dbReference type="UniPathway" id="UPA00275">
    <property type="reaction ID" value="UER00401"/>
</dbReference>
<dbReference type="InterPro" id="IPR024072">
    <property type="entry name" value="DHFR-like_dom_sf"/>
</dbReference>
<evidence type="ECO:0000256" key="4">
    <source>
        <dbReference type="ARBA" id="ARBA00005259"/>
    </source>
</evidence>
<organism evidence="18 19">
    <name type="scientific">Snodgrassella alvi SCGC AB-598-J21</name>
    <dbReference type="NCBI Taxonomy" id="1385367"/>
    <lineage>
        <taxon>Bacteria</taxon>
        <taxon>Pseudomonadati</taxon>
        <taxon>Pseudomonadota</taxon>
        <taxon>Betaproteobacteria</taxon>
        <taxon>Neisseriales</taxon>
        <taxon>Neisseriaceae</taxon>
        <taxon>Snodgrassella</taxon>
    </lineage>
</organism>
<gene>
    <name evidence="18" type="ORF">SASC598J21_020180</name>
</gene>
<dbReference type="GO" id="GO:0009231">
    <property type="term" value="P:riboflavin biosynthetic process"/>
    <property type="evidence" value="ECO:0007669"/>
    <property type="project" value="UniProtKB-UniPathway"/>
</dbReference>
<proteinExistence type="inferred from homology"/>
<dbReference type="PROSITE" id="PS51747">
    <property type="entry name" value="CYT_DCMP_DEAMINASES_2"/>
    <property type="match status" value="1"/>
</dbReference>
<keyword evidence="7 13" id="KW-0479">Metal-binding</keyword>
<dbReference type="GO" id="GO:0008270">
    <property type="term" value="F:zinc ion binding"/>
    <property type="evidence" value="ECO:0007669"/>
    <property type="project" value="InterPro"/>
</dbReference>
<dbReference type="NCBIfam" id="TIGR00326">
    <property type="entry name" value="eubact_ribD"/>
    <property type="match status" value="1"/>
</dbReference>
<dbReference type="EC" id="1.1.1.193" evidence="13"/>
<comment type="pathway">
    <text evidence="2 13">Cofactor biosynthesis; riboflavin biosynthesis; 5-amino-6-(D-ribitylamino)uracil from GTP: step 2/4.</text>
</comment>
<evidence type="ECO:0000256" key="8">
    <source>
        <dbReference type="ARBA" id="ARBA00022801"/>
    </source>
</evidence>
<dbReference type="GO" id="GO:0050661">
    <property type="term" value="F:NADP binding"/>
    <property type="evidence" value="ECO:0007669"/>
    <property type="project" value="InterPro"/>
</dbReference>